<keyword evidence="5" id="KW-1185">Reference proteome</keyword>
<feature type="domain" description="N-acetyltransferase" evidence="3">
    <location>
        <begin position="8"/>
        <end position="177"/>
    </location>
</feature>
<dbReference type="RefSeq" id="WP_259507655.1">
    <property type="nucleotide sequence ID" value="NZ_JANLCM010000001.1"/>
</dbReference>
<evidence type="ECO:0000259" key="3">
    <source>
        <dbReference type="PROSITE" id="PS51186"/>
    </source>
</evidence>
<dbReference type="InterPro" id="IPR016181">
    <property type="entry name" value="Acyl_CoA_acyltransferase"/>
</dbReference>
<dbReference type="PANTHER" id="PTHR43877">
    <property type="entry name" value="AMINOALKYLPHOSPHONATE N-ACETYLTRANSFERASE-RELATED-RELATED"/>
    <property type="match status" value="1"/>
</dbReference>
<keyword evidence="2 4" id="KW-0012">Acyltransferase</keyword>
<dbReference type="EMBL" id="JANLCM010000001">
    <property type="protein sequence ID" value="MCS5718643.1"/>
    <property type="molecule type" value="Genomic_DNA"/>
</dbReference>
<dbReference type="PANTHER" id="PTHR43877:SF2">
    <property type="entry name" value="AMINOALKYLPHOSPHONATE N-ACETYLTRANSFERASE-RELATED"/>
    <property type="match status" value="1"/>
</dbReference>
<evidence type="ECO:0000256" key="2">
    <source>
        <dbReference type="ARBA" id="ARBA00023315"/>
    </source>
</evidence>
<evidence type="ECO:0000313" key="4">
    <source>
        <dbReference type="EMBL" id="MCS5718643.1"/>
    </source>
</evidence>
<dbReference type="InterPro" id="IPR000182">
    <property type="entry name" value="GNAT_dom"/>
</dbReference>
<dbReference type="PIRSF" id="PIRSF028520">
    <property type="entry name" value="UCP028520"/>
    <property type="match status" value="1"/>
</dbReference>
<dbReference type="InterPro" id="IPR016890">
    <property type="entry name" value="UCP028520"/>
</dbReference>
<gene>
    <name evidence="4" type="ORF">N1027_10905</name>
</gene>
<dbReference type="EC" id="2.3.1.-" evidence="4"/>
<dbReference type="CDD" id="cd04301">
    <property type="entry name" value="NAT_SF"/>
    <property type="match status" value="1"/>
</dbReference>
<keyword evidence="1 4" id="KW-0808">Transferase</keyword>
<dbReference type="Pfam" id="PF00583">
    <property type="entry name" value="Acetyltransf_1"/>
    <property type="match status" value="1"/>
</dbReference>
<comment type="caution">
    <text evidence="4">The sequence shown here is derived from an EMBL/GenBank/DDBJ whole genome shotgun (WGS) entry which is preliminary data.</text>
</comment>
<protein>
    <submittedName>
        <fullName evidence="4">GNAT family N-acetyltransferase</fullName>
        <ecNumber evidence="4">2.3.1.-</ecNumber>
    </submittedName>
</protein>
<evidence type="ECO:0000313" key="5">
    <source>
        <dbReference type="Proteomes" id="UP001165584"/>
    </source>
</evidence>
<dbReference type="PROSITE" id="PS51186">
    <property type="entry name" value="GNAT"/>
    <property type="match status" value="1"/>
</dbReference>
<organism evidence="4 5">
    <name type="scientific">Herbiconiux aconitum</name>
    <dbReference type="NCBI Taxonomy" id="2970913"/>
    <lineage>
        <taxon>Bacteria</taxon>
        <taxon>Bacillati</taxon>
        <taxon>Actinomycetota</taxon>
        <taxon>Actinomycetes</taxon>
        <taxon>Micrococcales</taxon>
        <taxon>Microbacteriaceae</taxon>
        <taxon>Herbiconiux</taxon>
    </lineage>
</organism>
<dbReference type="SUPFAM" id="SSF55729">
    <property type="entry name" value="Acyl-CoA N-acyltransferases (Nat)"/>
    <property type="match status" value="1"/>
</dbReference>
<dbReference type="Gene3D" id="3.40.630.30">
    <property type="match status" value="1"/>
</dbReference>
<dbReference type="GO" id="GO:0016746">
    <property type="term" value="F:acyltransferase activity"/>
    <property type="evidence" value="ECO:0007669"/>
    <property type="project" value="UniProtKB-KW"/>
</dbReference>
<proteinExistence type="predicted"/>
<evidence type="ECO:0000256" key="1">
    <source>
        <dbReference type="ARBA" id="ARBA00022679"/>
    </source>
</evidence>
<name>A0ABT2GR28_9MICO</name>
<dbReference type="InterPro" id="IPR050832">
    <property type="entry name" value="Bact_Acetyltransf"/>
</dbReference>
<reference evidence="4" key="1">
    <citation type="submission" date="2022-08" db="EMBL/GenBank/DDBJ databases">
        <authorList>
            <person name="Deng Y."/>
            <person name="Han X.-F."/>
            <person name="Zhang Y.-Q."/>
        </authorList>
    </citation>
    <scope>NUCLEOTIDE SEQUENCE</scope>
    <source>
        <strain evidence="4">CPCC 205763</strain>
    </source>
</reference>
<sequence>MPTHPAAPIIRSLTDADVDRLVLLNRRAVPAVNDIGADEMRTLLAQAQLAAAVLDPGHPEPAHPDAVVGFVLALPPGVDYASENYRWFSERAGDDGGFLYVDRIVVAEGHRSAGLGAVLYDAVFAAARESGATEVDCEVNVEPPNPGSLAFHARLGFWEVGRQATKGGAVVVALLAADVSDFRDLP</sequence>
<accession>A0ABT2GR28</accession>
<dbReference type="Proteomes" id="UP001165584">
    <property type="component" value="Unassembled WGS sequence"/>
</dbReference>